<protein>
    <submittedName>
        <fullName evidence="1">Uncharacterized protein</fullName>
    </submittedName>
</protein>
<dbReference type="RefSeq" id="WP_171469593.1">
    <property type="nucleotide sequence ID" value="NZ_CP053452.2"/>
</dbReference>
<dbReference type="EMBL" id="CP053452">
    <property type="protein sequence ID" value="QJW93398.1"/>
    <property type="molecule type" value="Genomic_DNA"/>
</dbReference>
<evidence type="ECO:0000313" key="2">
    <source>
        <dbReference type="Proteomes" id="UP000503447"/>
    </source>
</evidence>
<dbReference type="Pfam" id="PF20607">
    <property type="entry name" value="DUF6800"/>
    <property type="match status" value="1"/>
</dbReference>
<dbReference type="Proteomes" id="UP000503447">
    <property type="component" value="Chromosome"/>
</dbReference>
<dbReference type="InterPro" id="IPR046479">
    <property type="entry name" value="DUF6800"/>
</dbReference>
<organism evidence="1 2">
    <name type="scientific">Frigoriglobus tundricola</name>
    <dbReference type="NCBI Taxonomy" id="2774151"/>
    <lineage>
        <taxon>Bacteria</taxon>
        <taxon>Pseudomonadati</taxon>
        <taxon>Planctomycetota</taxon>
        <taxon>Planctomycetia</taxon>
        <taxon>Gemmatales</taxon>
        <taxon>Gemmataceae</taxon>
        <taxon>Frigoriglobus</taxon>
    </lineage>
</organism>
<dbReference type="KEGG" id="ftj:FTUN_0904"/>
<name>A0A6M5YHF9_9BACT</name>
<sequence length="56" mass="6799">MVERRIELDRRYARKKKMRKLKAQLETATGEQREKLLYKVKRLSPFWTPPAKPEAK</sequence>
<evidence type="ECO:0000313" key="1">
    <source>
        <dbReference type="EMBL" id="QJW93398.1"/>
    </source>
</evidence>
<accession>A0A6M5YHF9</accession>
<gene>
    <name evidence="1" type="ORF">FTUN_0904</name>
</gene>
<proteinExistence type="predicted"/>
<keyword evidence="2" id="KW-1185">Reference proteome</keyword>
<reference evidence="2" key="1">
    <citation type="submission" date="2020-05" db="EMBL/GenBank/DDBJ databases">
        <title>Frigoriglobus tundricola gen. nov., sp. nov., a psychrotolerant cellulolytic planctomycete of the family Gemmataceae with two divergent copies of 16S rRNA gene.</title>
        <authorList>
            <person name="Kulichevskaya I.S."/>
            <person name="Ivanova A.A."/>
            <person name="Naumoff D.G."/>
            <person name="Beletsky A.V."/>
            <person name="Rijpstra W.I.C."/>
            <person name="Sinninghe Damste J.S."/>
            <person name="Mardanov A.V."/>
            <person name="Ravin N.V."/>
            <person name="Dedysh S.N."/>
        </authorList>
    </citation>
    <scope>NUCLEOTIDE SEQUENCE [LARGE SCALE GENOMIC DNA]</scope>
    <source>
        <strain evidence="2">PL17</strain>
    </source>
</reference>
<dbReference type="AlphaFoldDB" id="A0A6M5YHF9"/>